<feature type="domain" description="WRKY" evidence="6">
    <location>
        <begin position="113"/>
        <end position="178"/>
    </location>
</feature>
<evidence type="ECO:0000313" key="8">
    <source>
        <dbReference type="Proteomes" id="UP000288805"/>
    </source>
</evidence>
<evidence type="ECO:0000259" key="6">
    <source>
        <dbReference type="PROSITE" id="PS50811"/>
    </source>
</evidence>
<evidence type="ECO:0000256" key="2">
    <source>
        <dbReference type="ARBA" id="ARBA00023015"/>
    </source>
</evidence>
<dbReference type="Gene3D" id="2.20.25.80">
    <property type="entry name" value="WRKY domain"/>
    <property type="match status" value="1"/>
</dbReference>
<evidence type="ECO:0000256" key="5">
    <source>
        <dbReference type="ARBA" id="ARBA00023242"/>
    </source>
</evidence>
<dbReference type="SMART" id="SM00774">
    <property type="entry name" value="WRKY"/>
    <property type="match status" value="1"/>
</dbReference>
<dbReference type="PANTHER" id="PTHR31221">
    <property type="entry name" value="WRKY TRANSCRIPTION FACTOR PROTEIN 1-RELATED"/>
    <property type="match status" value="1"/>
</dbReference>
<dbReference type="EMBL" id="QGNW01000005">
    <property type="protein sequence ID" value="RVX21611.1"/>
    <property type="molecule type" value="Genomic_DNA"/>
</dbReference>
<evidence type="ECO:0000256" key="1">
    <source>
        <dbReference type="ARBA" id="ARBA00004123"/>
    </source>
</evidence>
<keyword evidence="2" id="KW-0805">Transcription regulation</keyword>
<dbReference type="AlphaFoldDB" id="A0A438KK71"/>
<dbReference type="InterPro" id="IPR036576">
    <property type="entry name" value="WRKY_dom_sf"/>
</dbReference>
<dbReference type="GO" id="GO:0003700">
    <property type="term" value="F:DNA-binding transcription factor activity"/>
    <property type="evidence" value="ECO:0007669"/>
    <property type="project" value="InterPro"/>
</dbReference>
<dbReference type="GO" id="GO:0043565">
    <property type="term" value="F:sequence-specific DNA binding"/>
    <property type="evidence" value="ECO:0007669"/>
    <property type="project" value="InterPro"/>
</dbReference>
<evidence type="ECO:0000256" key="4">
    <source>
        <dbReference type="ARBA" id="ARBA00023163"/>
    </source>
</evidence>
<evidence type="ECO:0000256" key="3">
    <source>
        <dbReference type="ARBA" id="ARBA00023125"/>
    </source>
</evidence>
<proteinExistence type="predicted"/>
<accession>A0A438KK71</accession>
<comment type="subcellular location">
    <subcellularLocation>
        <location evidence="1">Nucleus</location>
    </subcellularLocation>
</comment>
<dbReference type="FunFam" id="2.20.25.80:FF:000003">
    <property type="entry name" value="WRKY transcription factor 57"/>
    <property type="match status" value="1"/>
</dbReference>
<dbReference type="SUPFAM" id="SSF118290">
    <property type="entry name" value="WRKY DNA-binding domain"/>
    <property type="match status" value="1"/>
</dbReference>
<dbReference type="PANTHER" id="PTHR31221:SF283">
    <property type="entry name" value="WRKY DOMAIN-CONTAINING PROTEIN"/>
    <property type="match status" value="1"/>
</dbReference>
<dbReference type="InterPro" id="IPR003657">
    <property type="entry name" value="WRKY_dom"/>
</dbReference>
<gene>
    <name evidence="7" type="primary">WRKY51_2</name>
    <name evidence="7" type="ORF">CK203_001919</name>
</gene>
<dbReference type="InterPro" id="IPR044810">
    <property type="entry name" value="WRKY_plant"/>
</dbReference>
<sequence length="206" mass="22845">MPQPFQSTIPPPAMDFPPPLNPNHIFINSSFAPSSSEFEPSDYLLLDDASDEAAAPVAVTGGSSIGATPMMNTTTNMQVVIHIYAYLHIQECKDGAKRKKTDLGFRVAFKTKSDLEIMDDGFKWRKYGKKSVKNSPNPRNYYKCASGGCNVKKRVERDREDSSYVITTYEGVHNHESPCVVYYDQVPLMVSSNAWTLQASSQSSSS</sequence>
<keyword evidence="3" id="KW-0238">DNA-binding</keyword>
<comment type="caution">
    <text evidence="7">The sequence shown here is derived from an EMBL/GenBank/DDBJ whole genome shotgun (WGS) entry which is preliminary data.</text>
</comment>
<protein>
    <submittedName>
        <fullName evidence="7">Putative WRKY transcription factor 51</fullName>
    </submittedName>
</protein>
<organism evidence="7 8">
    <name type="scientific">Vitis vinifera</name>
    <name type="common">Grape</name>
    <dbReference type="NCBI Taxonomy" id="29760"/>
    <lineage>
        <taxon>Eukaryota</taxon>
        <taxon>Viridiplantae</taxon>
        <taxon>Streptophyta</taxon>
        <taxon>Embryophyta</taxon>
        <taxon>Tracheophyta</taxon>
        <taxon>Spermatophyta</taxon>
        <taxon>Magnoliopsida</taxon>
        <taxon>eudicotyledons</taxon>
        <taxon>Gunneridae</taxon>
        <taxon>Pentapetalae</taxon>
        <taxon>rosids</taxon>
        <taxon>Vitales</taxon>
        <taxon>Vitaceae</taxon>
        <taxon>Viteae</taxon>
        <taxon>Vitis</taxon>
    </lineage>
</organism>
<name>A0A438KK71_VITVI</name>
<dbReference type="GO" id="GO:0005634">
    <property type="term" value="C:nucleus"/>
    <property type="evidence" value="ECO:0007669"/>
    <property type="project" value="UniProtKB-SubCell"/>
</dbReference>
<keyword evidence="4" id="KW-0804">Transcription</keyword>
<evidence type="ECO:0000313" key="7">
    <source>
        <dbReference type="EMBL" id="RVX21611.1"/>
    </source>
</evidence>
<dbReference type="PROSITE" id="PS50811">
    <property type="entry name" value="WRKY"/>
    <property type="match status" value="1"/>
</dbReference>
<reference evidence="7 8" key="1">
    <citation type="journal article" date="2018" name="PLoS Genet.">
        <title>Population sequencing reveals clonal diversity and ancestral inbreeding in the grapevine cultivar Chardonnay.</title>
        <authorList>
            <person name="Roach M.J."/>
            <person name="Johnson D.L."/>
            <person name="Bohlmann J."/>
            <person name="van Vuuren H.J."/>
            <person name="Jones S.J."/>
            <person name="Pretorius I.S."/>
            <person name="Schmidt S.A."/>
            <person name="Borneman A.R."/>
        </authorList>
    </citation>
    <scope>NUCLEOTIDE SEQUENCE [LARGE SCALE GENOMIC DNA]</scope>
    <source>
        <strain evidence="8">cv. Chardonnay</strain>
        <tissue evidence="7">Leaf</tissue>
    </source>
</reference>
<dbReference type="Pfam" id="PF03106">
    <property type="entry name" value="WRKY"/>
    <property type="match status" value="1"/>
</dbReference>
<dbReference type="Proteomes" id="UP000288805">
    <property type="component" value="Unassembled WGS sequence"/>
</dbReference>
<keyword evidence="5" id="KW-0539">Nucleus</keyword>